<dbReference type="EMBL" id="ODYU01011499">
    <property type="protein sequence ID" value="SOQ57265.1"/>
    <property type="molecule type" value="Genomic_DNA"/>
</dbReference>
<name>A0A2H1WW26_SPOFR</name>
<proteinExistence type="predicted"/>
<gene>
    <name evidence="1" type="ORF">SFRICE_004749</name>
</gene>
<sequence>MYRFEGRISSCRKLYQKTEVSRGAHYSTQCHCTMYSQFLHIFAYMQRHAFHPRRGRQRCTLRHVKPLYNVHPLFTSCVISPISINNVLDIFITCRPLSGAAPADCLAGYRGSGSKSSCRNGAGNASGVKCPWAAAIVYHQMIRLHLYRLIRQKQNLIVKITPCVIRYLMGLLDTCNSSSASNVDGRWRLLTIRTRAIKMYVLPRNKGNYHCWCVWLGNRLPPNVKRVRFPHGATKYLYVKLYKVSPIMMNDEQMDTTTWLLMQAHVDVDRDPAAALVIRTDATKRELSTVTCAARHTGGGCADLILSHRHQRLTHYRQPTNTWT</sequence>
<reference evidence="1" key="1">
    <citation type="submission" date="2016-07" db="EMBL/GenBank/DDBJ databases">
        <authorList>
            <person name="Bretaudeau A."/>
        </authorList>
    </citation>
    <scope>NUCLEOTIDE SEQUENCE</scope>
    <source>
        <strain evidence="1">Rice</strain>
        <tissue evidence="1">Whole body</tissue>
    </source>
</reference>
<accession>A0A2H1WW26</accession>
<dbReference type="AlphaFoldDB" id="A0A2H1WW26"/>
<organism evidence="1">
    <name type="scientific">Spodoptera frugiperda</name>
    <name type="common">Fall armyworm</name>
    <dbReference type="NCBI Taxonomy" id="7108"/>
    <lineage>
        <taxon>Eukaryota</taxon>
        <taxon>Metazoa</taxon>
        <taxon>Ecdysozoa</taxon>
        <taxon>Arthropoda</taxon>
        <taxon>Hexapoda</taxon>
        <taxon>Insecta</taxon>
        <taxon>Pterygota</taxon>
        <taxon>Neoptera</taxon>
        <taxon>Endopterygota</taxon>
        <taxon>Lepidoptera</taxon>
        <taxon>Glossata</taxon>
        <taxon>Ditrysia</taxon>
        <taxon>Noctuoidea</taxon>
        <taxon>Noctuidae</taxon>
        <taxon>Amphipyrinae</taxon>
        <taxon>Spodoptera</taxon>
    </lineage>
</organism>
<protein>
    <submittedName>
        <fullName evidence="1">SFRICE_004749</fullName>
    </submittedName>
</protein>
<evidence type="ECO:0000313" key="1">
    <source>
        <dbReference type="EMBL" id="SOQ57265.1"/>
    </source>
</evidence>